<dbReference type="GO" id="GO:0034480">
    <property type="term" value="F:phosphatidylcholine phospholipase C activity"/>
    <property type="evidence" value="ECO:0007669"/>
    <property type="project" value="InterPro"/>
</dbReference>
<reference evidence="3 4" key="1">
    <citation type="journal article" date="2012" name="J. Bacteriol.">
        <title>Twenty-one genome sequences from Pseudomonas species and 19 genome sequences from diverse bacteria isolated from the rhizosphere and endosphere of Populus deltoides.</title>
        <authorList>
            <person name="Brown S.D."/>
            <person name="Utturkar S.M."/>
            <person name="Klingeman D.M."/>
            <person name="Johnson C.M."/>
            <person name="Martin S.L."/>
            <person name="Land M.L."/>
            <person name="Lu T.Y."/>
            <person name="Schadt C.W."/>
            <person name="Doktycz M.J."/>
            <person name="Pelletier D.A."/>
        </authorList>
    </citation>
    <scope>NUCLEOTIDE SEQUENCE [LARGE SCALE GENOMIC DNA]</scope>
    <source>
        <strain evidence="3 4">CF314</strain>
    </source>
</reference>
<dbReference type="PANTHER" id="PTHR31956:SF1">
    <property type="entry name" value="NON-SPECIFIC PHOSPHOLIPASE C1"/>
    <property type="match status" value="1"/>
</dbReference>
<feature type="domain" description="Bacterial phospholipase C C-terminal" evidence="2">
    <location>
        <begin position="649"/>
        <end position="729"/>
    </location>
</feature>
<evidence type="ECO:0000256" key="1">
    <source>
        <dbReference type="ARBA" id="ARBA00022801"/>
    </source>
</evidence>
<dbReference type="InterPro" id="IPR007312">
    <property type="entry name" value="Phosphoesterase"/>
</dbReference>
<evidence type="ECO:0000313" key="4">
    <source>
        <dbReference type="Proteomes" id="UP000007509"/>
    </source>
</evidence>
<dbReference type="InterPro" id="IPR017850">
    <property type="entry name" value="Alkaline_phosphatase_core_sf"/>
</dbReference>
<dbReference type="PANTHER" id="PTHR31956">
    <property type="entry name" value="NON-SPECIFIC PHOSPHOLIPASE C4-RELATED"/>
    <property type="match status" value="1"/>
</dbReference>
<protein>
    <submittedName>
        <fullName evidence="3">Phospholipase C, phosphocholine-specific</fullName>
    </submittedName>
</protein>
<dbReference type="Pfam" id="PF05506">
    <property type="entry name" value="PLipase_C_C"/>
    <property type="match status" value="1"/>
</dbReference>
<dbReference type="Gene3D" id="3.40.720.10">
    <property type="entry name" value="Alkaline Phosphatase, subunit A"/>
    <property type="match status" value="2"/>
</dbReference>
<keyword evidence="4" id="KW-1185">Reference proteome</keyword>
<accession>J2JW32</accession>
<dbReference type="InterPro" id="IPR008475">
    <property type="entry name" value="PLipase_C_C"/>
</dbReference>
<dbReference type="NCBIfam" id="TIGR03396">
    <property type="entry name" value="PC_PLC"/>
    <property type="match status" value="1"/>
</dbReference>
<proteinExistence type="predicted"/>
<gene>
    <name evidence="3" type="ORF">PMI13_02021</name>
</gene>
<evidence type="ECO:0000313" key="3">
    <source>
        <dbReference type="EMBL" id="EJL72030.1"/>
    </source>
</evidence>
<dbReference type="EMBL" id="AKJY01000034">
    <property type="protein sequence ID" value="EJL72030.1"/>
    <property type="molecule type" value="Genomic_DNA"/>
</dbReference>
<dbReference type="GO" id="GO:0016042">
    <property type="term" value="P:lipid catabolic process"/>
    <property type="evidence" value="ECO:0007669"/>
    <property type="project" value="InterPro"/>
</dbReference>
<dbReference type="AlphaFoldDB" id="J2JW32"/>
<dbReference type="Proteomes" id="UP000007509">
    <property type="component" value="Unassembled WGS sequence"/>
</dbReference>
<dbReference type="Pfam" id="PF04185">
    <property type="entry name" value="Phosphoesterase"/>
    <property type="match status" value="2"/>
</dbReference>
<dbReference type="PATRIC" id="fig|1144316.3.peg.2029"/>
<sequence>MAELIISIPNRGGCNKNLTFYCIKEKSQENNCYLAVSFLLLFIMKRREFLEKSGLLLAGLGTSSVLHPSILKALTIEPAAQSTFYDAEHVVILMQENRSFDHAFGSLKGVRGFLDKRAFIKPDGYSVFFQKNDAGKYASPARLDLRNTKSTWMSSLPHSWSDQQKALHQGKYDQWLQAKASGNKDYKDIPLTLGYYNREDLPFYYQLADAFTIFDQYFCSSLTGTTPNRLFLWSGTIREQKNGKAKANVFNENIDYDKNHQARWKSFPEILEEQNVSWKIYQNEISLPKGMSGEQEAWLSNFTDNPIEWFSNFNVKFSKGYYKNIPHIITYLKQEIEKNPKQKERFENRIAELQEDQIKYHPDNYSKLSRKEKNLHEKAFTTNSGDPEYWNLEIGNDEHGERLVVPKGDVLFQFRKDVEDKKLPLVSWLVAPEHFSDHPGSPWYGAWYISEVLNILTKDPETWKKTIFIINYDENDGYFDHVLPFAPPLNPNQPVDMNGKEGAEYVNKNQEYMSTLPLKDHERIEGTVGLGYRVPMIIASPWTKGGFVNSEVSDHTSVLQFLEKFIQKKFSKDVTIDNISDWRRAICGDLISAFNTSSVKVPQMDYLNQKDYAKTINAAKNKPVPNLKWYSENELHTDLLEIQERGMKPSNPLPYDFLVNLEGNHIKMVNLKDAGIPLLIYDRTQFESENYHFSYALYSKQELSHAVNSGRYDYEVFGPNGFYRNFKGDHQPELEIRLLNDTRKNEVHLMIKKNTKENISISLENLYGKSQKKIAVNQSEEKIIINLAATKGWYDIKIHSEKNVWHFSGRIETGKVSISDPHWA</sequence>
<comment type="caution">
    <text evidence="3">The sequence shown here is derived from an EMBL/GenBank/DDBJ whole genome shotgun (WGS) entry which is preliminary data.</text>
</comment>
<keyword evidence="1" id="KW-0378">Hydrolase</keyword>
<dbReference type="InterPro" id="IPR017767">
    <property type="entry name" value="PC-PLC"/>
</dbReference>
<organism evidence="3 4">
    <name type="scientific">Chryseobacterium populi</name>
    <dbReference type="NCBI Taxonomy" id="1144316"/>
    <lineage>
        <taxon>Bacteria</taxon>
        <taxon>Pseudomonadati</taxon>
        <taxon>Bacteroidota</taxon>
        <taxon>Flavobacteriia</taxon>
        <taxon>Flavobacteriales</taxon>
        <taxon>Weeksellaceae</taxon>
        <taxon>Chryseobacterium group</taxon>
        <taxon>Chryseobacterium</taxon>
    </lineage>
</organism>
<name>J2JW32_9FLAO</name>
<evidence type="ECO:0000259" key="2">
    <source>
        <dbReference type="Pfam" id="PF05506"/>
    </source>
</evidence>